<dbReference type="PANTHER" id="PTHR43019:SF23">
    <property type="entry name" value="PROTEASE DO-LIKE 5, CHLOROPLASTIC"/>
    <property type="match status" value="1"/>
</dbReference>
<keyword evidence="1" id="KW-0812">Transmembrane</keyword>
<organism evidence="2 3">
    <name type="scientific">Mucilaginibacter boryungensis</name>
    <dbReference type="NCBI Taxonomy" id="768480"/>
    <lineage>
        <taxon>Bacteria</taxon>
        <taxon>Pseudomonadati</taxon>
        <taxon>Bacteroidota</taxon>
        <taxon>Sphingobacteriia</taxon>
        <taxon>Sphingobacteriales</taxon>
        <taxon>Sphingobacteriaceae</taxon>
        <taxon>Mucilaginibacter</taxon>
    </lineage>
</organism>
<dbReference type="EMBL" id="JADFFM010000001">
    <property type="protein sequence ID" value="MBE9666917.1"/>
    <property type="molecule type" value="Genomic_DNA"/>
</dbReference>
<evidence type="ECO:0000256" key="1">
    <source>
        <dbReference type="SAM" id="Phobius"/>
    </source>
</evidence>
<keyword evidence="1" id="KW-0472">Membrane</keyword>
<dbReference type="InterPro" id="IPR009003">
    <property type="entry name" value="Peptidase_S1_PA"/>
</dbReference>
<dbReference type="RefSeq" id="WP_194106278.1">
    <property type="nucleotide sequence ID" value="NZ_JADFFM010000001.1"/>
</dbReference>
<dbReference type="SUPFAM" id="SSF50494">
    <property type="entry name" value="Trypsin-like serine proteases"/>
    <property type="match status" value="1"/>
</dbReference>
<accession>A0ABR9XHQ8</accession>
<dbReference type="Gene3D" id="2.40.10.10">
    <property type="entry name" value="Trypsin-like serine proteases"/>
    <property type="match status" value="2"/>
</dbReference>
<comment type="caution">
    <text evidence="2">The sequence shown here is derived from an EMBL/GenBank/DDBJ whole genome shotgun (WGS) entry which is preliminary data.</text>
</comment>
<feature type="transmembrane region" description="Helical" evidence="1">
    <location>
        <begin position="97"/>
        <end position="118"/>
    </location>
</feature>
<keyword evidence="3" id="KW-1185">Reference proteome</keyword>
<reference evidence="2 3" key="1">
    <citation type="submission" date="2020-10" db="EMBL/GenBank/DDBJ databases">
        <title>Mucilaginibacter mali sp. nov., isolated from rhizosphere soil of apple orchard.</title>
        <authorList>
            <person name="Lee J.-S."/>
            <person name="Kim H.S."/>
            <person name="Kim J.-S."/>
        </authorList>
    </citation>
    <scope>NUCLEOTIDE SEQUENCE [LARGE SCALE GENOMIC DNA]</scope>
    <source>
        <strain evidence="2 3">KCTC 23157</strain>
    </source>
</reference>
<protein>
    <submittedName>
        <fullName evidence="2">Trypsin-like peptidase domain-containing protein</fullName>
    </submittedName>
</protein>
<sequence>MSTYQLTEAIERYLNGEMGSEERAHFDQLRKENADIDSKIAEHLHFAGLLKQYRERLELERKLNAIHDEIDVHTLVEEMTVHPSWIVQLWRNHHSKISVAASVAIFAVLTTMFFTGYFSNINQPHYQELKTKLDHIEQSTHQLSTKTTALASEIHNKKKLLSPGNYKGSGFALSSNGYIVTNYHVVSGKFDSLYVQNAAGDSYRAKLVYTAPQYDIAILKIDDDSFENLPALPYNFRRAKSDVGEEVYAVGYSEGDSPVFDRGYVSSVNGYKSDSSEYRVSIPVNPGNSGGPLINSKGSIIGIVSGRQTQTEGASYAKKAGYLYKAIQNVPLDSLSGKLSLNNKNTLAGLNRVQQYKKLQNYVFMVKVY</sequence>
<dbReference type="PRINTS" id="PR00834">
    <property type="entry name" value="PROTEASES2C"/>
</dbReference>
<evidence type="ECO:0000313" key="2">
    <source>
        <dbReference type="EMBL" id="MBE9666917.1"/>
    </source>
</evidence>
<keyword evidence="1" id="KW-1133">Transmembrane helix</keyword>
<dbReference type="Pfam" id="PF13365">
    <property type="entry name" value="Trypsin_2"/>
    <property type="match status" value="1"/>
</dbReference>
<dbReference type="InterPro" id="IPR001940">
    <property type="entry name" value="Peptidase_S1C"/>
</dbReference>
<dbReference type="PANTHER" id="PTHR43019">
    <property type="entry name" value="SERINE ENDOPROTEASE DEGS"/>
    <property type="match status" value="1"/>
</dbReference>
<gene>
    <name evidence="2" type="ORF">IRJ18_11145</name>
</gene>
<dbReference type="InterPro" id="IPR043504">
    <property type="entry name" value="Peptidase_S1_PA_chymotrypsin"/>
</dbReference>
<proteinExistence type="predicted"/>
<evidence type="ECO:0000313" key="3">
    <source>
        <dbReference type="Proteomes" id="UP000632774"/>
    </source>
</evidence>
<name>A0ABR9XHQ8_9SPHI</name>
<dbReference type="Proteomes" id="UP000632774">
    <property type="component" value="Unassembled WGS sequence"/>
</dbReference>